<evidence type="ECO:0000313" key="2">
    <source>
        <dbReference type="Proteomes" id="UP000001307"/>
    </source>
</evidence>
<keyword evidence="2" id="KW-1185">Reference proteome</keyword>
<reference evidence="1" key="1">
    <citation type="journal article" date="2010" name="Science">
        <title>Plasticity of animal genome architecture unmasked by rapid evolution of a pelagic tunicate.</title>
        <authorList>
            <person name="Denoeud F."/>
            <person name="Henriet S."/>
            <person name="Mungpakdee S."/>
            <person name="Aury J.M."/>
            <person name="Da Silva C."/>
            <person name="Brinkmann H."/>
            <person name="Mikhaleva J."/>
            <person name="Olsen L.C."/>
            <person name="Jubin C."/>
            <person name="Canestro C."/>
            <person name="Bouquet J.M."/>
            <person name="Danks G."/>
            <person name="Poulain J."/>
            <person name="Campsteijn C."/>
            <person name="Adamski M."/>
            <person name="Cross I."/>
            <person name="Yadetie F."/>
            <person name="Muffato M."/>
            <person name="Louis A."/>
            <person name="Butcher S."/>
            <person name="Tsagkogeorga G."/>
            <person name="Konrad A."/>
            <person name="Singh S."/>
            <person name="Jensen M.F."/>
            <person name="Cong E.H."/>
            <person name="Eikeseth-Otteraa H."/>
            <person name="Noel B."/>
            <person name="Anthouard V."/>
            <person name="Porcel B.M."/>
            <person name="Kachouri-Lafond R."/>
            <person name="Nishino A."/>
            <person name="Ugolini M."/>
            <person name="Chourrout P."/>
            <person name="Nishida H."/>
            <person name="Aasland R."/>
            <person name="Huzurbazar S."/>
            <person name="Westhof E."/>
            <person name="Delsuc F."/>
            <person name="Lehrach H."/>
            <person name="Reinhardt R."/>
            <person name="Weissenbach J."/>
            <person name="Roy S.W."/>
            <person name="Artiguenave F."/>
            <person name="Postlethwait J.H."/>
            <person name="Manak J.R."/>
            <person name="Thompson E.M."/>
            <person name="Jaillon O."/>
            <person name="Du Pasquier L."/>
            <person name="Boudinot P."/>
            <person name="Liberles D.A."/>
            <person name="Volff J.N."/>
            <person name="Philippe H."/>
            <person name="Lenhard B."/>
            <person name="Roest Crollius H."/>
            <person name="Wincker P."/>
            <person name="Chourrout D."/>
        </authorList>
    </citation>
    <scope>NUCLEOTIDE SEQUENCE [LARGE SCALE GENOMIC DNA]</scope>
</reference>
<dbReference type="Proteomes" id="UP000001307">
    <property type="component" value="Unassembled WGS sequence"/>
</dbReference>
<name>E4WZ18_OIKDI</name>
<dbReference type="OrthoDB" id="10422045at2759"/>
<evidence type="ECO:0000313" key="1">
    <source>
        <dbReference type="EMBL" id="CBY22413.1"/>
    </source>
</evidence>
<protein>
    <submittedName>
        <fullName evidence="1">Uncharacterized protein</fullName>
    </submittedName>
</protein>
<dbReference type="AlphaFoldDB" id="E4WZ18"/>
<dbReference type="InParanoid" id="E4WZ18"/>
<gene>
    <name evidence="1" type="ORF">GSOID_T00013164001</name>
</gene>
<accession>E4WZ18</accession>
<organism evidence="1">
    <name type="scientific">Oikopleura dioica</name>
    <name type="common">Tunicate</name>
    <dbReference type="NCBI Taxonomy" id="34765"/>
    <lineage>
        <taxon>Eukaryota</taxon>
        <taxon>Metazoa</taxon>
        <taxon>Chordata</taxon>
        <taxon>Tunicata</taxon>
        <taxon>Appendicularia</taxon>
        <taxon>Copelata</taxon>
        <taxon>Oikopleuridae</taxon>
        <taxon>Oikopleura</taxon>
    </lineage>
</organism>
<dbReference type="EMBL" id="FN653019">
    <property type="protein sequence ID" value="CBY22413.1"/>
    <property type="molecule type" value="Genomic_DNA"/>
</dbReference>
<sequence>MLNSSLEINESTVDTVESEFEEIYYERDEYFKIYNLQQRKSLLINLFESRNDEKIIRQGLTIIKHESNCEIWKAVAAWRNDFVTKVDGNLASLIDENLQISIKEAYSNLVWFTRTDLTDDEAAVADLACLVRLKACLKDVEKKYNEAVENAGYIFNENEDFLIKRHFSAILDRENQNTARIFKFIDEKEFDPAVAIQGPKVVLMGIIATLFQRLEHSEKCAQIAGMLQTSSGTMAVFEASYLTFPLVKNCYDLKLATFSNERIEEILLKENTKFSIGIFKQIAEQKNYSNRPRKLFLHSKAHLLSSQ</sequence>
<proteinExistence type="predicted"/>